<evidence type="ECO:0000313" key="7">
    <source>
        <dbReference type="Proteomes" id="UP000664859"/>
    </source>
</evidence>
<dbReference type="OrthoDB" id="432829at2759"/>
<comment type="caution">
    <text evidence="6">The sequence shown here is derived from an EMBL/GenBank/DDBJ whole genome shotgun (WGS) entry which is preliminary data.</text>
</comment>
<dbReference type="InterPro" id="IPR019787">
    <property type="entry name" value="Znf_PHD-finger"/>
</dbReference>
<accession>A0A835Z1T6</accession>
<sequence length="71" mass="7780">QPWCPFCQEDSSVVMCLHCSCTACHGKHDPDSVLLCDGCDGECHMACLNPPLLSVPEGEWYCSRCTMRGAD</sequence>
<dbReference type="PROSITE" id="PS50016">
    <property type="entry name" value="ZF_PHD_2"/>
    <property type="match status" value="1"/>
</dbReference>
<dbReference type="Gene3D" id="2.30.30.1150">
    <property type="match status" value="1"/>
</dbReference>
<evidence type="ECO:0000256" key="1">
    <source>
        <dbReference type="ARBA" id="ARBA00022723"/>
    </source>
</evidence>
<proteinExistence type="predicted"/>
<feature type="domain" description="PHD-type" evidence="5">
    <location>
        <begin position="1"/>
        <end position="68"/>
    </location>
</feature>
<dbReference type="PANTHER" id="PTHR47162:SF10">
    <property type="entry name" value="METHYL-CPG-BINDING DOMAIN-CONTAINING PROTEIN 9 ISOFORM X1"/>
    <property type="match status" value="1"/>
</dbReference>
<dbReference type="GO" id="GO:0008270">
    <property type="term" value="F:zinc ion binding"/>
    <property type="evidence" value="ECO:0007669"/>
    <property type="project" value="UniProtKB-KW"/>
</dbReference>
<evidence type="ECO:0000259" key="5">
    <source>
        <dbReference type="PROSITE" id="PS50016"/>
    </source>
</evidence>
<organism evidence="6 7">
    <name type="scientific">Tribonema minus</name>
    <dbReference type="NCBI Taxonomy" id="303371"/>
    <lineage>
        <taxon>Eukaryota</taxon>
        <taxon>Sar</taxon>
        <taxon>Stramenopiles</taxon>
        <taxon>Ochrophyta</taxon>
        <taxon>PX clade</taxon>
        <taxon>Xanthophyceae</taxon>
        <taxon>Tribonematales</taxon>
        <taxon>Tribonemataceae</taxon>
        <taxon>Tribonema</taxon>
    </lineage>
</organism>
<dbReference type="InterPro" id="IPR011011">
    <property type="entry name" value="Znf_FYVE_PHD"/>
</dbReference>
<evidence type="ECO:0000256" key="2">
    <source>
        <dbReference type="ARBA" id="ARBA00022771"/>
    </source>
</evidence>
<evidence type="ECO:0000313" key="6">
    <source>
        <dbReference type="EMBL" id="KAG5184694.1"/>
    </source>
</evidence>
<reference evidence="6" key="1">
    <citation type="submission" date="2021-02" db="EMBL/GenBank/DDBJ databases">
        <title>First Annotated Genome of the Yellow-green Alga Tribonema minus.</title>
        <authorList>
            <person name="Mahan K.M."/>
        </authorList>
    </citation>
    <scope>NUCLEOTIDE SEQUENCE</scope>
    <source>
        <strain evidence="6">UTEX B ZZ1240</strain>
    </source>
</reference>
<evidence type="ECO:0000256" key="3">
    <source>
        <dbReference type="ARBA" id="ARBA00022833"/>
    </source>
</evidence>
<name>A0A835Z1T6_9STRA</name>
<dbReference type="AlphaFoldDB" id="A0A835Z1T6"/>
<dbReference type="InterPro" id="IPR001965">
    <property type="entry name" value="Znf_PHD"/>
</dbReference>
<keyword evidence="3" id="KW-0862">Zinc</keyword>
<keyword evidence="2 4" id="KW-0863">Zinc-finger</keyword>
<feature type="non-terminal residue" evidence="6">
    <location>
        <position position="1"/>
    </location>
</feature>
<dbReference type="Pfam" id="PF00628">
    <property type="entry name" value="PHD"/>
    <property type="match status" value="1"/>
</dbReference>
<protein>
    <recommendedName>
        <fullName evidence="5">PHD-type domain-containing protein</fullName>
    </recommendedName>
</protein>
<evidence type="ECO:0000256" key="4">
    <source>
        <dbReference type="PROSITE-ProRule" id="PRU00146"/>
    </source>
</evidence>
<gene>
    <name evidence="6" type="ORF">JKP88DRAFT_152574</name>
</gene>
<feature type="non-terminal residue" evidence="6">
    <location>
        <position position="71"/>
    </location>
</feature>
<dbReference type="SMART" id="SM00249">
    <property type="entry name" value="PHD"/>
    <property type="match status" value="1"/>
</dbReference>
<keyword evidence="1" id="KW-0479">Metal-binding</keyword>
<dbReference type="EMBL" id="JAFCMP010000157">
    <property type="protein sequence ID" value="KAG5184694.1"/>
    <property type="molecule type" value="Genomic_DNA"/>
</dbReference>
<keyword evidence="7" id="KW-1185">Reference proteome</keyword>
<dbReference type="PANTHER" id="PTHR47162">
    <property type="entry name" value="OS02G0192300 PROTEIN"/>
    <property type="match status" value="1"/>
</dbReference>
<dbReference type="Proteomes" id="UP000664859">
    <property type="component" value="Unassembled WGS sequence"/>
</dbReference>
<dbReference type="SUPFAM" id="SSF57903">
    <property type="entry name" value="FYVE/PHD zinc finger"/>
    <property type="match status" value="1"/>
</dbReference>